<feature type="domain" description="Peptidase M28" evidence="2">
    <location>
        <begin position="108"/>
        <end position="318"/>
    </location>
</feature>
<name>A0A1H3YS78_9FLAO</name>
<proteinExistence type="predicted"/>
<dbReference type="STRING" id="908615.SAMN05421540_103227"/>
<dbReference type="PANTHER" id="PTHR12147">
    <property type="entry name" value="METALLOPEPTIDASE M28 FAMILY MEMBER"/>
    <property type="match status" value="1"/>
</dbReference>
<keyword evidence="4" id="KW-1185">Reference proteome</keyword>
<dbReference type="InterPro" id="IPR018247">
    <property type="entry name" value="EF_Hand_1_Ca_BS"/>
</dbReference>
<dbReference type="Pfam" id="PF04389">
    <property type="entry name" value="Peptidase_M28"/>
    <property type="match status" value="1"/>
</dbReference>
<dbReference type="InterPro" id="IPR045175">
    <property type="entry name" value="M28_fam"/>
</dbReference>
<dbReference type="GO" id="GO:0008235">
    <property type="term" value="F:metalloexopeptidase activity"/>
    <property type="evidence" value="ECO:0007669"/>
    <property type="project" value="InterPro"/>
</dbReference>
<protein>
    <submittedName>
        <fullName evidence="3">Peptidase family M28</fullName>
    </submittedName>
</protein>
<evidence type="ECO:0000256" key="1">
    <source>
        <dbReference type="SAM" id="SignalP"/>
    </source>
</evidence>
<dbReference type="AlphaFoldDB" id="A0A1H3YS78"/>
<dbReference type="GO" id="GO:0006508">
    <property type="term" value="P:proteolysis"/>
    <property type="evidence" value="ECO:0007669"/>
    <property type="project" value="InterPro"/>
</dbReference>
<dbReference type="InterPro" id="IPR007484">
    <property type="entry name" value="Peptidase_M28"/>
</dbReference>
<sequence>MKKILLLSMLALVSYSCKSTQNPADDKDPVVYAESITAADLSDYLNVLASDEFEGRETGTPGQKKAAEFLKNFYSSLNIKGGDIRDNSPYFQSIPSSFYNDRFGDSENVIAIIEGEEIPDEYIVISAHYDHLGVRNGKIYNGADDDGSGTVAVMEIAEAFKKAALKGHRPKRSIIFLHFTGEEKGLLGSKYYTENPIYALDKTIANLNIDMIGRRDDAHKNNPDYVYLIGSDRLSSELHQISEDANTTYTNLDLDYKYNAEDDPNRFYYRSDHYNFAKFDIPVIFYFNGVHADYHMPTDTVDKIEYDILEKRTKLVFYTAWELVNRKEKPFVDKPTIEE</sequence>
<dbReference type="PROSITE" id="PS51257">
    <property type="entry name" value="PROKAR_LIPOPROTEIN"/>
    <property type="match status" value="1"/>
</dbReference>
<evidence type="ECO:0000313" key="3">
    <source>
        <dbReference type="EMBL" id="SEA13902.1"/>
    </source>
</evidence>
<dbReference type="PANTHER" id="PTHR12147:SF26">
    <property type="entry name" value="PEPTIDASE M28 DOMAIN-CONTAINING PROTEIN"/>
    <property type="match status" value="1"/>
</dbReference>
<feature type="chain" id="PRO_5011598679" evidence="1">
    <location>
        <begin position="20"/>
        <end position="339"/>
    </location>
</feature>
<evidence type="ECO:0000259" key="2">
    <source>
        <dbReference type="Pfam" id="PF04389"/>
    </source>
</evidence>
<dbReference type="SUPFAM" id="SSF53187">
    <property type="entry name" value="Zn-dependent exopeptidases"/>
    <property type="match status" value="1"/>
</dbReference>
<organism evidence="3 4">
    <name type="scientific">Psychroflexus halocasei</name>
    <dbReference type="NCBI Taxonomy" id="908615"/>
    <lineage>
        <taxon>Bacteria</taxon>
        <taxon>Pseudomonadati</taxon>
        <taxon>Bacteroidota</taxon>
        <taxon>Flavobacteriia</taxon>
        <taxon>Flavobacteriales</taxon>
        <taxon>Flavobacteriaceae</taxon>
        <taxon>Psychroflexus</taxon>
    </lineage>
</organism>
<evidence type="ECO:0000313" key="4">
    <source>
        <dbReference type="Proteomes" id="UP000198820"/>
    </source>
</evidence>
<keyword evidence="1" id="KW-0732">Signal</keyword>
<dbReference type="CDD" id="cd05660">
    <property type="entry name" value="M28_like_PA"/>
    <property type="match status" value="1"/>
</dbReference>
<accession>A0A1H3YS78</accession>
<dbReference type="Gene3D" id="3.40.630.10">
    <property type="entry name" value="Zn peptidases"/>
    <property type="match status" value="1"/>
</dbReference>
<reference evidence="3 4" key="1">
    <citation type="submission" date="2016-10" db="EMBL/GenBank/DDBJ databases">
        <authorList>
            <person name="de Groot N.N."/>
        </authorList>
    </citation>
    <scope>NUCLEOTIDE SEQUENCE [LARGE SCALE GENOMIC DNA]</scope>
    <source>
        <strain evidence="3 4">DSM 23581</strain>
    </source>
</reference>
<dbReference type="Proteomes" id="UP000198820">
    <property type="component" value="Unassembled WGS sequence"/>
</dbReference>
<feature type="signal peptide" evidence="1">
    <location>
        <begin position="1"/>
        <end position="19"/>
    </location>
</feature>
<dbReference type="RefSeq" id="WP_093240890.1">
    <property type="nucleotide sequence ID" value="NZ_FNQF01000003.1"/>
</dbReference>
<dbReference type="EMBL" id="FNQF01000003">
    <property type="protein sequence ID" value="SEA13902.1"/>
    <property type="molecule type" value="Genomic_DNA"/>
</dbReference>
<dbReference type="PROSITE" id="PS00018">
    <property type="entry name" value="EF_HAND_1"/>
    <property type="match status" value="1"/>
</dbReference>
<gene>
    <name evidence="3" type="ORF">SAMN05421540_103227</name>
</gene>